<dbReference type="Proteomes" id="UP000218231">
    <property type="component" value="Unassembled WGS sequence"/>
</dbReference>
<dbReference type="SUPFAM" id="SSF47923">
    <property type="entry name" value="Ypt/Rab-GAP domain of gyp1p"/>
    <property type="match status" value="2"/>
</dbReference>
<feature type="compositionally biased region" description="Polar residues" evidence="4">
    <location>
        <begin position="28"/>
        <end position="38"/>
    </location>
</feature>
<dbReference type="PROSITE" id="PS50086">
    <property type="entry name" value="TBC_RABGAP"/>
    <property type="match status" value="1"/>
</dbReference>
<keyword evidence="1" id="KW-0343">GTPase activation</keyword>
<dbReference type="InterPro" id="IPR050302">
    <property type="entry name" value="Rab_GAP_TBC_domain"/>
</dbReference>
<name>A0A2A2LBK1_9BILA</name>
<evidence type="ECO:0000259" key="5">
    <source>
        <dbReference type="PROSITE" id="PS50086"/>
    </source>
</evidence>
<dbReference type="SMART" id="SM00164">
    <property type="entry name" value="TBC"/>
    <property type="match status" value="1"/>
</dbReference>
<dbReference type="Gene3D" id="1.10.10.750">
    <property type="entry name" value="Ypt/Rab-GAP domain of gyp1p, domain 1"/>
    <property type="match status" value="1"/>
</dbReference>
<dbReference type="AlphaFoldDB" id="A0A2A2LBK1"/>
<feature type="region of interest" description="Disordered" evidence="4">
    <location>
        <begin position="1"/>
        <end position="48"/>
    </location>
</feature>
<proteinExistence type="predicted"/>
<dbReference type="PANTHER" id="PTHR47219">
    <property type="entry name" value="RAB GTPASE-ACTIVATING PROTEIN 1-LIKE"/>
    <property type="match status" value="1"/>
</dbReference>
<dbReference type="GO" id="GO:0005096">
    <property type="term" value="F:GTPase activator activity"/>
    <property type="evidence" value="ECO:0007669"/>
    <property type="project" value="UniProtKB-KW"/>
</dbReference>
<evidence type="ECO:0000256" key="3">
    <source>
        <dbReference type="SAM" id="Coils"/>
    </source>
</evidence>
<dbReference type="PANTHER" id="PTHR47219:SF22">
    <property type="entry name" value="RAB-GAP TBC DOMAIN-CONTAINING PROTEIN"/>
    <property type="match status" value="1"/>
</dbReference>
<evidence type="ECO:0000313" key="7">
    <source>
        <dbReference type="Proteomes" id="UP000218231"/>
    </source>
</evidence>
<evidence type="ECO:0000256" key="1">
    <source>
        <dbReference type="ARBA" id="ARBA00022468"/>
    </source>
</evidence>
<feature type="domain" description="Rab-GAP TBC" evidence="5">
    <location>
        <begin position="82"/>
        <end position="266"/>
    </location>
</feature>
<dbReference type="GO" id="GO:0031267">
    <property type="term" value="F:small GTPase binding"/>
    <property type="evidence" value="ECO:0007669"/>
    <property type="project" value="TreeGrafter"/>
</dbReference>
<dbReference type="InterPro" id="IPR000195">
    <property type="entry name" value="Rab-GAP-TBC_dom"/>
</dbReference>
<dbReference type="Gene3D" id="1.10.8.270">
    <property type="entry name" value="putative rabgap domain of human tbc1 domain family member 14 like domains"/>
    <property type="match status" value="1"/>
</dbReference>
<dbReference type="OrthoDB" id="295078at2759"/>
<evidence type="ECO:0000256" key="2">
    <source>
        <dbReference type="ARBA" id="ARBA00023054"/>
    </source>
</evidence>
<feature type="compositionally biased region" description="Basic and acidic residues" evidence="4">
    <location>
        <begin position="545"/>
        <end position="555"/>
    </location>
</feature>
<comment type="caution">
    <text evidence="6">The sequence shown here is derived from an EMBL/GenBank/DDBJ whole genome shotgun (WGS) entry which is preliminary data.</text>
</comment>
<gene>
    <name evidence="6" type="ORF">WR25_10845</name>
</gene>
<evidence type="ECO:0000313" key="6">
    <source>
        <dbReference type="EMBL" id="PAV83562.1"/>
    </source>
</evidence>
<dbReference type="FunFam" id="1.10.8.270:FF:000001">
    <property type="entry name" value="TBC1 domain family member 1"/>
    <property type="match status" value="1"/>
</dbReference>
<feature type="compositionally biased region" description="Basic and acidic residues" evidence="4">
    <location>
        <begin position="10"/>
        <end position="24"/>
    </location>
</feature>
<reference evidence="6 7" key="1">
    <citation type="journal article" date="2017" name="Curr. Biol.">
        <title>Genome architecture and evolution of a unichromosomal asexual nematode.</title>
        <authorList>
            <person name="Fradin H."/>
            <person name="Zegar C."/>
            <person name="Gutwein M."/>
            <person name="Lucas J."/>
            <person name="Kovtun M."/>
            <person name="Corcoran D."/>
            <person name="Baugh L.R."/>
            <person name="Kiontke K."/>
            <person name="Gunsalus K."/>
            <person name="Fitch D.H."/>
            <person name="Piano F."/>
        </authorList>
    </citation>
    <scope>NUCLEOTIDE SEQUENCE [LARGE SCALE GENOMIC DNA]</scope>
    <source>
        <strain evidence="6">PF1309</strain>
    </source>
</reference>
<feature type="compositionally biased region" description="Polar residues" evidence="4">
    <location>
        <begin position="773"/>
        <end position="786"/>
    </location>
</feature>
<keyword evidence="7" id="KW-1185">Reference proteome</keyword>
<feature type="coiled-coil region" evidence="3">
    <location>
        <begin position="458"/>
        <end position="532"/>
    </location>
</feature>
<feature type="region of interest" description="Disordered" evidence="4">
    <location>
        <begin position="763"/>
        <end position="786"/>
    </location>
</feature>
<dbReference type="FunFam" id="1.10.10.750:FF:000003">
    <property type="entry name" value="GTPase activating protein (Evi5)"/>
    <property type="match status" value="1"/>
</dbReference>
<dbReference type="Pfam" id="PF00566">
    <property type="entry name" value="RabGAP-TBC"/>
    <property type="match status" value="1"/>
</dbReference>
<protein>
    <recommendedName>
        <fullName evidence="5">Rab-GAP TBC domain-containing protein</fullName>
    </recommendedName>
</protein>
<dbReference type="Gene3D" id="1.10.472.80">
    <property type="entry name" value="Ypt/Rab-GAP domain of gyp1p, domain 3"/>
    <property type="match status" value="1"/>
</dbReference>
<organism evidence="6 7">
    <name type="scientific">Diploscapter pachys</name>
    <dbReference type="NCBI Taxonomy" id="2018661"/>
    <lineage>
        <taxon>Eukaryota</taxon>
        <taxon>Metazoa</taxon>
        <taxon>Ecdysozoa</taxon>
        <taxon>Nematoda</taxon>
        <taxon>Chromadorea</taxon>
        <taxon>Rhabditida</taxon>
        <taxon>Rhabditina</taxon>
        <taxon>Rhabditomorpha</taxon>
        <taxon>Rhabditoidea</taxon>
        <taxon>Rhabditidae</taxon>
        <taxon>Diploscapter</taxon>
    </lineage>
</organism>
<evidence type="ECO:0000256" key="4">
    <source>
        <dbReference type="SAM" id="MobiDB-lite"/>
    </source>
</evidence>
<accession>A0A2A2LBK1</accession>
<sequence length="786" mass="90632">MPRAAIGEIFEEKREGLSNEEDAKSVASRKSGSTSGSPKTRESIPPEEEEEDLWTVWGELVRNWEVEAKKRWPYIKSLVKRGIPQHFRTIAWQLLANASVSSVHEMYSEYMRQSSVYEKVILRDIPRTYPELEFFKDGGRGQSSLFNVIKAYSIHDKEVGYCQGSAFIVGLLLMQMPEEEAFAVLLRLMENYRLRELYKPTMTDLGLCMFQLECIVQEQMPDLHAHFNNVGFHTSMFASPWFLTLFTTTMPLEIANRIMDCFLAEGMEFIFCIAMSILQQARIDLLRLDMEGMLKYFQRDIRERFENDPDLLFHVAYKVQLNPKKMKKLEKEYLAKRTKEQEEAVELRRLRTENRLLRQRIDYLEAESSALADRLVKGQVNLAKEAENCINIAHELSKLRDINSDAHKKLEDAYETIRELSSTKRDEFVEMGIQVDDTTMIERIHSLTQELIDAHTRQADSENTIRETKNRVLELESANKRLREDEPSEGIAGLQEELISVKMREAESSLALKEMRQRMAELEQQWAKYVHDRAFDQSPTSETAEPPKESKEKEQPSPPIGQLNSARAKLAKITASLMGSPSEEEANGITVRELEDQLMGVRIKEIDTLAELKEMRQKVMELETQNHVCTNQLKRQDDEMKRLREEMENLQKTRKELENELKEQKIKFVQREGELKEECINERLKYSEAMQSIQDLKQSIAQLELKKAEKWTRNQLRGSSVCDLDDETNSHGSASSNGDALSLASDDMNALIADMAIKVPTLEGLVEEKTDGNDTTDSGVQLSDAR</sequence>
<keyword evidence="2 3" id="KW-0175">Coiled coil</keyword>
<dbReference type="STRING" id="2018661.A0A2A2LBK1"/>
<feature type="coiled-coil region" evidence="3">
    <location>
        <begin position="605"/>
        <end position="706"/>
    </location>
</feature>
<feature type="region of interest" description="Disordered" evidence="4">
    <location>
        <begin position="532"/>
        <end position="562"/>
    </location>
</feature>
<dbReference type="InterPro" id="IPR035969">
    <property type="entry name" value="Rab-GAP_TBC_sf"/>
</dbReference>
<dbReference type="EMBL" id="LIAE01006947">
    <property type="protein sequence ID" value="PAV83562.1"/>
    <property type="molecule type" value="Genomic_DNA"/>
</dbReference>
<dbReference type="FunFam" id="1.10.472.80:FF:000002">
    <property type="entry name" value="Ecotropic viral integration site 5"/>
    <property type="match status" value="1"/>
</dbReference>